<dbReference type="Proteomes" id="UP001501358">
    <property type="component" value="Unassembled WGS sequence"/>
</dbReference>
<name>A0ABP6A789_9ACTN</name>
<comment type="caution">
    <text evidence="1">The sequence shown here is derived from an EMBL/GenBank/DDBJ whole genome shotgun (WGS) entry which is preliminary data.</text>
</comment>
<organism evidence="1 2">
    <name type="scientific">Streptomyces thermolineatus</name>
    <dbReference type="NCBI Taxonomy" id="44033"/>
    <lineage>
        <taxon>Bacteria</taxon>
        <taxon>Bacillati</taxon>
        <taxon>Actinomycetota</taxon>
        <taxon>Actinomycetes</taxon>
        <taxon>Kitasatosporales</taxon>
        <taxon>Streptomycetaceae</taxon>
        <taxon>Streptomyces</taxon>
    </lineage>
</organism>
<proteinExistence type="predicted"/>
<gene>
    <name evidence="1" type="ORF">GCM10010406_54940</name>
</gene>
<evidence type="ECO:0000313" key="2">
    <source>
        <dbReference type="Proteomes" id="UP001501358"/>
    </source>
</evidence>
<sequence length="45" mass="4741">MVKQAVADKVVPELATYGGQLGQISLSKADEDHLKEMAKATRAAA</sequence>
<evidence type="ECO:0000313" key="1">
    <source>
        <dbReference type="EMBL" id="GAA2511758.1"/>
    </source>
</evidence>
<protein>
    <submittedName>
        <fullName evidence="1">Uncharacterized protein</fullName>
    </submittedName>
</protein>
<accession>A0ABP6A789</accession>
<keyword evidence="2" id="KW-1185">Reference proteome</keyword>
<dbReference type="EMBL" id="BAAATA010000061">
    <property type="protein sequence ID" value="GAA2511758.1"/>
    <property type="molecule type" value="Genomic_DNA"/>
</dbReference>
<reference evidence="2" key="1">
    <citation type="journal article" date="2019" name="Int. J. Syst. Evol. Microbiol.">
        <title>The Global Catalogue of Microorganisms (GCM) 10K type strain sequencing project: providing services to taxonomists for standard genome sequencing and annotation.</title>
        <authorList>
            <consortium name="The Broad Institute Genomics Platform"/>
            <consortium name="The Broad Institute Genome Sequencing Center for Infectious Disease"/>
            <person name="Wu L."/>
            <person name="Ma J."/>
        </authorList>
    </citation>
    <scope>NUCLEOTIDE SEQUENCE [LARGE SCALE GENOMIC DNA]</scope>
    <source>
        <strain evidence="2">JCM 6307</strain>
    </source>
</reference>